<dbReference type="PANTHER" id="PTHR33376:SF5">
    <property type="entry name" value="EXTRACYTOPLASMIC SOLUTE RECEPTOR PROTEIN"/>
    <property type="match status" value="1"/>
</dbReference>
<dbReference type="PANTHER" id="PTHR33376">
    <property type="match status" value="1"/>
</dbReference>
<dbReference type="RefSeq" id="WP_272418540.1">
    <property type="nucleotide sequence ID" value="NZ_JAGTJJ010000001.1"/>
</dbReference>
<feature type="chain" id="PRO_5040735049" evidence="2">
    <location>
        <begin position="29"/>
        <end position="333"/>
    </location>
</feature>
<evidence type="ECO:0000256" key="1">
    <source>
        <dbReference type="ARBA" id="ARBA00022729"/>
    </source>
</evidence>
<dbReference type="Pfam" id="PF03480">
    <property type="entry name" value="DctP"/>
    <property type="match status" value="1"/>
</dbReference>
<dbReference type="GO" id="GO:0055085">
    <property type="term" value="P:transmembrane transport"/>
    <property type="evidence" value="ECO:0007669"/>
    <property type="project" value="InterPro"/>
</dbReference>
<reference evidence="3 4" key="1">
    <citation type="submission" date="2021-04" db="EMBL/GenBank/DDBJ databases">
        <title>Genome analysis of Polyangium sp.</title>
        <authorList>
            <person name="Li Y."/>
            <person name="Wang J."/>
        </authorList>
    </citation>
    <scope>NUCLEOTIDE SEQUENCE [LARGE SCALE GENOMIC DNA]</scope>
    <source>
        <strain evidence="3 4">SDU14</strain>
    </source>
</reference>
<gene>
    <name evidence="3" type="primary">dctP</name>
    <name evidence="3" type="ORF">KEG57_01005</name>
</gene>
<dbReference type="NCBIfam" id="NF037995">
    <property type="entry name" value="TRAP_S1"/>
    <property type="match status" value="1"/>
</dbReference>
<evidence type="ECO:0000313" key="3">
    <source>
        <dbReference type="EMBL" id="MDC3979056.1"/>
    </source>
</evidence>
<keyword evidence="1 2" id="KW-0732">Signal</keyword>
<dbReference type="InterPro" id="IPR018389">
    <property type="entry name" value="DctP_fam"/>
</dbReference>
<dbReference type="Proteomes" id="UP001151081">
    <property type="component" value="Unassembled WGS sequence"/>
</dbReference>
<organism evidence="3 4">
    <name type="scientific">Polyangium jinanense</name>
    <dbReference type="NCBI Taxonomy" id="2829994"/>
    <lineage>
        <taxon>Bacteria</taxon>
        <taxon>Pseudomonadati</taxon>
        <taxon>Myxococcota</taxon>
        <taxon>Polyangia</taxon>
        <taxon>Polyangiales</taxon>
        <taxon>Polyangiaceae</taxon>
        <taxon>Polyangium</taxon>
    </lineage>
</organism>
<feature type="signal peptide" evidence="2">
    <location>
        <begin position="1"/>
        <end position="28"/>
    </location>
</feature>
<evidence type="ECO:0000256" key="2">
    <source>
        <dbReference type="SAM" id="SignalP"/>
    </source>
</evidence>
<protein>
    <submittedName>
        <fullName evidence="3">TRAP transporter substrate-binding protein DctP</fullName>
    </submittedName>
</protein>
<dbReference type="EMBL" id="JAGTJJ010000001">
    <property type="protein sequence ID" value="MDC3979056.1"/>
    <property type="molecule type" value="Genomic_DNA"/>
</dbReference>
<sequence>MMLRRAMVKLLGALTVLAGIGASQDASAAEVIKIGTLAPKASPWGQVFSVWEKAVKEKSGGRLELQFFYNGQQGDEGAMVGKMKAGQLDGAAVTAVGLGKIYKPILALQMPGLFSSWAKLDAAREAMRPEFEKGAADAGFSIVGWGDVGQAHLMSKGVAIRAPEDFKGTKPYVWRDDAMMPVFFQVVGGTTPFQANIPEVLPNLNTGAINVIVAPAVVAEQLQWASKLDTIVADASGFAVGALVLTSKKIDALPGDLKTILQDTGKVASAALTKRIRSEDDAAFGRLKGKMTVVELTADQKAKWQGLFKQVRGRLAQGTFPAEVVTKLEGLGG</sequence>
<dbReference type="InterPro" id="IPR038404">
    <property type="entry name" value="TRAP_DctP_sf"/>
</dbReference>
<name>A0A9X4AP93_9BACT</name>
<proteinExistence type="predicted"/>
<evidence type="ECO:0000313" key="4">
    <source>
        <dbReference type="Proteomes" id="UP001151081"/>
    </source>
</evidence>
<dbReference type="Gene3D" id="3.40.190.170">
    <property type="entry name" value="Bacterial extracellular solute-binding protein, family 7"/>
    <property type="match status" value="1"/>
</dbReference>
<keyword evidence="4" id="KW-1185">Reference proteome</keyword>
<accession>A0A9X4AP93</accession>
<comment type="caution">
    <text evidence="3">The sequence shown here is derived from an EMBL/GenBank/DDBJ whole genome shotgun (WGS) entry which is preliminary data.</text>
</comment>
<dbReference type="AlphaFoldDB" id="A0A9X4AP93"/>